<feature type="transmembrane region" description="Helical" evidence="2">
    <location>
        <begin position="156"/>
        <end position="176"/>
    </location>
</feature>
<keyword evidence="2" id="KW-1133">Transmembrane helix</keyword>
<dbReference type="Proteomes" id="UP000035642">
    <property type="component" value="Unassembled WGS sequence"/>
</dbReference>
<dbReference type="AlphaFoldDB" id="A0A0K0D9V0"/>
<feature type="transmembrane region" description="Helical" evidence="2">
    <location>
        <begin position="112"/>
        <end position="136"/>
    </location>
</feature>
<keyword evidence="3" id="KW-1185">Reference proteome</keyword>
<keyword evidence="2" id="KW-0812">Transmembrane</keyword>
<accession>A0A0K0D9V0</accession>
<organism evidence="3 4">
    <name type="scientific">Angiostrongylus cantonensis</name>
    <name type="common">Rat lungworm</name>
    <dbReference type="NCBI Taxonomy" id="6313"/>
    <lineage>
        <taxon>Eukaryota</taxon>
        <taxon>Metazoa</taxon>
        <taxon>Ecdysozoa</taxon>
        <taxon>Nematoda</taxon>
        <taxon>Chromadorea</taxon>
        <taxon>Rhabditida</taxon>
        <taxon>Rhabditina</taxon>
        <taxon>Rhabditomorpha</taxon>
        <taxon>Strongyloidea</taxon>
        <taxon>Metastrongylidae</taxon>
        <taxon>Angiostrongylus</taxon>
    </lineage>
</organism>
<evidence type="ECO:0000313" key="4">
    <source>
        <dbReference type="WBParaSite" id="ACAC_0000695001-mRNA-1"/>
    </source>
</evidence>
<evidence type="ECO:0000256" key="1">
    <source>
        <dbReference type="SAM" id="MobiDB-lite"/>
    </source>
</evidence>
<dbReference type="WBParaSite" id="ACAC_0000695001-mRNA-1">
    <property type="protein sequence ID" value="ACAC_0000695001-mRNA-1"/>
    <property type="gene ID" value="ACAC_0000695001"/>
</dbReference>
<protein>
    <submittedName>
        <fullName evidence="4">Uncharacterized protein</fullName>
    </submittedName>
</protein>
<reference evidence="3" key="1">
    <citation type="submission" date="2012-09" db="EMBL/GenBank/DDBJ databases">
        <authorList>
            <person name="Martin A.A."/>
        </authorList>
    </citation>
    <scope>NUCLEOTIDE SEQUENCE</scope>
</reference>
<feature type="compositionally biased region" description="Low complexity" evidence="1">
    <location>
        <begin position="315"/>
        <end position="324"/>
    </location>
</feature>
<proteinExistence type="predicted"/>
<name>A0A0K0D9V0_ANGCA</name>
<evidence type="ECO:0000313" key="3">
    <source>
        <dbReference type="Proteomes" id="UP000035642"/>
    </source>
</evidence>
<reference evidence="4" key="2">
    <citation type="submission" date="2017-02" db="UniProtKB">
        <authorList>
            <consortium name="WormBaseParasite"/>
        </authorList>
    </citation>
    <scope>IDENTIFICATION</scope>
</reference>
<feature type="region of interest" description="Disordered" evidence="1">
    <location>
        <begin position="297"/>
        <end position="333"/>
    </location>
</feature>
<sequence>MGGKRGRSLNDQQDRVRTHLFFSKQTVRQHQKRKRRAHNRLHQVTHKKDEIIQTGELDPSEWTGNQRVLHFGPMAQRDPYFYYYPKGWDVLYPAYFGFFPYRTKKFRGSSSIVCICAFGVFMILGGSLMVYMGFFLMHDSPFWTWTTDRRHRPPPIQIAGPLLFGSGTMLVLGVILDHYGPKICLRHDEPARITTITTTQYLPDVFEKDPYHPLPPPAYPVLENKYAHSSIVRPYDEMKLYPPVIPGCSTLSLHRKSPSSIFVASPYNTLRATSVGRYDFIYTVILRLSGSTVSRKTSVESGIHKRSKSAGPLHRTSSAYSSTRSRYRENSQI</sequence>
<dbReference type="STRING" id="6313.A0A0K0D9V0"/>
<keyword evidence="2" id="KW-0472">Membrane</keyword>
<evidence type="ECO:0000256" key="2">
    <source>
        <dbReference type="SAM" id="Phobius"/>
    </source>
</evidence>